<evidence type="ECO:0000256" key="1">
    <source>
        <dbReference type="SAM" id="Phobius"/>
    </source>
</evidence>
<proteinExistence type="predicted"/>
<dbReference type="RefSeq" id="WP_059887484.1">
    <property type="nucleotide sequence ID" value="NZ_CP013443.1"/>
</dbReference>
<name>A0A1B4PPE4_BURCE</name>
<feature type="transmembrane region" description="Helical" evidence="1">
    <location>
        <begin position="123"/>
        <end position="142"/>
    </location>
</feature>
<keyword evidence="1" id="KW-0812">Transmembrane</keyword>
<keyword evidence="1" id="KW-0472">Membrane</keyword>
<evidence type="ECO:0000313" key="2">
    <source>
        <dbReference type="EMBL" id="AOK15741.1"/>
    </source>
</evidence>
<evidence type="ECO:0000313" key="3">
    <source>
        <dbReference type="Proteomes" id="UP000094776"/>
    </source>
</evidence>
<gene>
    <name evidence="2" type="ORF">WT26_06755</name>
</gene>
<sequence>MFALAGNALYDWLLAAVVNTDANSVSLVADEPGSACAHRAATAASLGFFGLAVGIGLAVCERLALSAVAAANARTWLAVIAIAAPVFSFLAVRMHASTFIGMTDTIGISVALPLAAIPLYQIGVLPGLGVLAYAIALGVVRLHRNHA</sequence>
<protein>
    <submittedName>
        <fullName evidence="2">Uncharacterized protein</fullName>
    </submittedName>
</protein>
<dbReference type="EMBL" id="CP013443">
    <property type="protein sequence ID" value="AOK15741.1"/>
    <property type="molecule type" value="Genomic_DNA"/>
</dbReference>
<organism evidence="2 3">
    <name type="scientific">Burkholderia cepacia</name>
    <name type="common">Pseudomonas cepacia</name>
    <dbReference type="NCBI Taxonomy" id="292"/>
    <lineage>
        <taxon>Bacteria</taxon>
        <taxon>Pseudomonadati</taxon>
        <taxon>Pseudomonadota</taxon>
        <taxon>Betaproteobacteria</taxon>
        <taxon>Burkholderiales</taxon>
        <taxon>Burkholderiaceae</taxon>
        <taxon>Burkholderia</taxon>
        <taxon>Burkholderia cepacia complex</taxon>
    </lineage>
</organism>
<reference evidence="2 3" key="1">
    <citation type="submission" date="2015-12" db="EMBL/GenBank/DDBJ databases">
        <title>Diversity of Burkholderia near neighbor genomes.</title>
        <authorList>
            <person name="Sahl J."/>
            <person name="Wagner D."/>
            <person name="Keim P."/>
        </authorList>
    </citation>
    <scope>NUCLEOTIDE SEQUENCE [LARGE SCALE GENOMIC DNA]</scope>
    <source>
        <strain evidence="2 3">MSMB1184WGS</strain>
    </source>
</reference>
<dbReference type="AlphaFoldDB" id="A0A1B4PPE4"/>
<dbReference type="Proteomes" id="UP000094776">
    <property type="component" value="Chromosome 1"/>
</dbReference>
<keyword evidence="1" id="KW-1133">Transmembrane helix</keyword>
<feature type="transmembrane region" description="Helical" evidence="1">
    <location>
        <begin position="75"/>
        <end position="92"/>
    </location>
</feature>
<accession>A0A1B4PPE4</accession>
<feature type="transmembrane region" description="Helical" evidence="1">
    <location>
        <begin position="48"/>
        <end position="69"/>
    </location>
</feature>